<gene>
    <name evidence="8" type="primary">nadK</name>
    <name evidence="9" type="ORF">ENF32_04970</name>
</gene>
<comment type="caution">
    <text evidence="9">The sequence shown here is derived from an EMBL/GenBank/DDBJ whole genome shotgun (WGS) entry which is preliminary data.</text>
</comment>
<feature type="active site" description="Proton acceptor" evidence="8">
    <location>
        <position position="65"/>
    </location>
</feature>
<dbReference type="EC" id="2.7.1.23" evidence="8"/>
<evidence type="ECO:0000256" key="2">
    <source>
        <dbReference type="ARBA" id="ARBA00022741"/>
    </source>
</evidence>
<dbReference type="GO" id="GO:0005524">
    <property type="term" value="F:ATP binding"/>
    <property type="evidence" value="ECO:0007669"/>
    <property type="project" value="UniProtKB-KW"/>
</dbReference>
<dbReference type="Pfam" id="PF01513">
    <property type="entry name" value="NAD_kinase"/>
    <property type="match status" value="1"/>
</dbReference>
<evidence type="ECO:0000256" key="6">
    <source>
        <dbReference type="ARBA" id="ARBA00023027"/>
    </source>
</evidence>
<dbReference type="InterPro" id="IPR002504">
    <property type="entry name" value="NADK"/>
</dbReference>
<evidence type="ECO:0000256" key="7">
    <source>
        <dbReference type="ARBA" id="ARBA00047925"/>
    </source>
</evidence>
<dbReference type="HAMAP" id="MF_00361">
    <property type="entry name" value="NAD_kinase"/>
    <property type="match status" value="1"/>
</dbReference>
<dbReference type="GO" id="GO:0046872">
    <property type="term" value="F:metal ion binding"/>
    <property type="evidence" value="ECO:0007669"/>
    <property type="project" value="UniProtKB-UniRule"/>
</dbReference>
<dbReference type="Gene3D" id="3.40.50.10330">
    <property type="entry name" value="Probable inorganic polyphosphate/atp-NAD kinase, domain 1"/>
    <property type="match status" value="1"/>
</dbReference>
<keyword evidence="2 8" id="KW-0547">Nucleotide-binding</keyword>
<dbReference type="GO" id="GO:0006741">
    <property type="term" value="P:NADP+ biosynthetic process"/>
    <property type="evidence" value="ECO:0007669"/>
    <property type="project" value="UniProtKB-UniRule"/>
</dbReference>
<evidence type="ECO:0000256" key="5">
    <source>
        <dbReference type="ARBA" id="ARBA00022857"/>
    </source>
</evidence>
<keyword evidence="3 8" id="KW-0418">Kinase</keyword>
<evidence type="ECO:0000256" key="4">
    <source>
        <dbReference type="ARBA" id="ARBA00022840"/>
    </source>
</evidence>
<evidence type="ECO:0000313" key="9">
    <source>
        <dbReference type="EMBL" id="HDD53401.1"/>
    </source>
</evidence>
<sequence length="282" mass="31459">MRIGIVAKPRKPAHEVVKGLLAWLKEKDHEAVLDEDTAALVEMDSPHKKSEIPSLSDLVVVLGGDGTLLSVARLVGERDVPILAVNLGSLGFLTEVTLDELFPVLERVLEEDYTLDERTMLEAHVHRQGERIAQYRVLNDVVIHKGTLARIIELETYINDYYLTTYRADGLIISTPTGSTAYSLAAGGPIIHPSLPAIILNPICPFTLSQRPLVVPDNLGQVTVTLLTENEDVFLTLDGQLGFALRFKDKVEIRKAPYTIKLIRSPYRNYFEVLRAKLKWGE</sequence>
<dbReference type="Gene3D" id="2.60.200.30">
    <property type="entry name" value="Probable inorganic polyphosphate/atp-NAD kinase, domain 2"/>
    <property type="match status" value="1"/>
</dbReference>
<keyword evidence="5 8" id="KW-0521">NADP</keyword>
<dbReference type="PANTHER" id="PTHR20275:SF0">
    <property type="entry name" value="NAD KINASE"/>
    <property type="match status" value="1"/>
</dbReference>
<comment type="cofactor">
    <cofactor evidence="8">
        <name>a divalent metal cation</name>
        <dbReference type="ChEBI" id="CHEBI:60240"/>
    </cofactor>
</comment>
<feature type="binding site" evidence="8">
    <location>
        <begin position="65"/>
        <end position="66"/>
    </location>
    <ligand>
        <name>NAD(+)</name>
        <dbReference type="ChEBI" id="CHEBI:57540"/>
    </ligand>
</feature>
<accession>A0A7C0U717</accession>
<dbReference type="InterPro" id="IPR017438">
    <property type="entry name" value="ATP-NAD_kinase_N"/>
</dbReference>
<feature type="binding site" evidence="8">
    <location>
        <position position="150"/>
    </location>
    <ligand>
        <name>NAD(+)</name>
        <dbReference type="ChEBI" id="CHEBI:57540"/>
    </ligand>
</feature>
<dbReference type="Proteomes" id="UP000885690">
    <property type="component" value="Unassembled WGS sequence"/>
</dbReference>
<evidence type="ECO:0000256" key="3">
    <source>
        <dbReference type="ARBA" id="ARBA00022777"/>
    </source>
</evidence>
<dbReference type="InterPro" id="IPR017437">
    <property type="entry name" value="ATP-NAD_kinase_PpnK-typ_C"/>
</dbReference>
<keyword evidence="8" id="KW-0963">Cytoplasm</keyword>
<dbReference type="Pfam" id="PF20143">
    <property type="entry name" value="NAD_kinase_C"/>
    <property type="match status" value="1"/>
</dbReference>
<dbReference type="GO" id="GO:0019674">
    <property type="term" value="P:NAD+ metabolic process"/>
    <property type="evidence" value="ECO:0007669"/>
    <property type="project" value="InterPro"/>
</dbReference>
<feature type="binding site" evidence="8">
    <location>
        <position position="240"/>
    </location>
    <ligand>
        <name>NAD(+)</name>
        <dbReference type="ChEBI" id="CHEBI:57540"/>
    </ligand>
</feature>
<comment type="function">
    <text evidence="8">Involved in the regulation of the intracellular balance of NAD and NADP, and is a key enzyme in the biosynthesis of NADP. Catalyzes specifically the phosphorylation on 2'-hydroxyl of the adenosine moiety of NAD to yield NADP.</text>
</comment>
<comment type="caution">
    <text evidence="8">Lacks conserved residue(s) required for the propagation of feature annotation.</text>
</comment>
<keyword evidence="1 8" id="KW-0808">Transferase</keyword>
<dbReference type="SUPFAM" id="SSF111331">
    <property type="entry name" value="NAD kinase/diacylglycerol kinase-like"/>
    <property type="match status" value="1"/>
</dbReference>
<proteinExistence type="inferred from homology"/>
<feature type="binding site" evidence="8">
    <location>
        <position position="167"/>
    </location>
    <ligand>
        <name>NAD(+)</name>
        <dbReference type="ChEBI" id="CHEBI:57540"/>
    </ligand>
</feature>
<evidence type="ECO:0000256" key="8">
    <source>
        <dbReference type="HAMAP-Rule" id="MF_00361"/>
    </source>
</evidence>
<comment type="subcellular location">
    <subcellularLocation>
        <location evidence="8">Cytoplasm</location>
    </subcellularLocation>
</comment>
<keyword evidence="6 8" id="KW-0520">NAD</keyword>
<evidence type="ECO:0000256" key="1">
    <source>
        <dbReference type="ARBA" id="ARBA00022679"/>
    </source>
</evidence>
<dbReference type="GO" id="GO:0003951">
    <property type="term" value="F:NAD+ kinase activity"/>
    <property type="evidence" value="ECO:0007669"/>
    <property type="project" value="UniProtKB-UniRule"/>
</dbReference>
<dbReference type="FunFam" id="2.60.200.30:FF:000009">
    <property type="entry name" value="Poly(P)/ATP NAD kinase"/>
    <property type="match status" value="1"/>
</dbReference>
<dbReference type="PANTHER" id="PTHR20275">
    <property type="entry name" value="NAD KINASE"/>
    <property type="match status" value="1"/>
</dbReference>
<organism evidence="9">
    <name type="scientific">Thermosulfidibacter takaii</name>
    <dbReference type="NCBI Taxonomy" id="412593"/>
    <lineage>
        <taxon>Bacteria</taxon>
        <taxon>Pseudomonadati</taxon>
        <taxon>Thermosulfidibacterota</taxon>
        <taxon>Thermosulfidibacteria</taxon>
        <taxon>Thermosulfidibacterales</taxon>
        <taxon>Thermosulfidibacteraceae</taxon>
    </lineage>
</organism>
<keyword evidence="4 8" id="KW-0067">ATP-binding</keyword>
<dbReference type="AlphaFoldDB" id="A0A7C0U717"/>
<feature type="binding site" evidence="8">
    <location>
        <position position="169"/>
    </location>
    <ligand>
        <name>NAD(+)</name>
        <dbReference type="ChEBI" id="CHEBI:57540"/>
    </ligand>
</feature>
<name>A0A7C0U717_9BACT</name>
<feature type="binding site" evidence="8">
    <location>
        <begin position="139"/>
        <end position="140"/>
    </location>
    <ligand>
        <name>NAD(+)</name>
        <dbReference type="ChEBI" id="CHEBI:57540"/>
    </ligand>
</feature>
<protein>
    <recommendedName>
        <fullName evidence="8">NAD kinase</fullName>
        <ecNumber evidence="8">2.7.1.23</ecNumber>
    </recommendedName>
    <alternativeName>
        <fullName evidence="8">ATP-dependent NAD kinase</fullName>
    </alternativeName>
</protein>
<comment type="similarity">
    <text evidence="8">Belongs to the NAD kinase family.</text>
</comment>
<dbReference type="EMBL" id="DQWS01000184">
    <property type="protein sequence ID" value="HDD53401.1"/>
    <property type="molecule type" value="Genomic_DNA"/>
</dbReference>
<dbReference type="GO" id="GO:0051287">
    <property type="term" value="F:NAD binding"/>
    <property type="evidence" value="ECO:0007669"/>
    <property type="project" value="UniProtKB-ARBA"/>
</dbReference>
<reference evidence="9" key="1">
    <citation type="journal article" date="2020" name="mSystems">
        <title>Genome- and Community-Level Interaction Insights into Carbon Utilization and Element Cycling Functions of Hydrothermarchaeota in Hydrothermal Sediment.</title>
        <authorList>
            <person name="Zhou Z."/>
            <person name="Liu Y."/>
            <person name="Xu W."/>
            <person name="Pan J."/>
            <person name="Luo Z.H."/>
            <person name="Li M."/>
        </authorList>
    </citation>
    <scope>NUCLEOTIDE SEQUENCE [LARGE SCALE GENOMIC DNA]</scope>
    <source>
        <strain evidence="9">HyVt-115</strain>
    </source>
</reference>
<dbReference type="InterPro" id="IPR016064">
    <property type="entry name" value="NAD/diacylglycerol_kinase_sf"/>
</dbReference>
<comment type="catalytic activity">
    <reaction evidence="7 8">
        <text>NAD(+) + ATP = ADP + NADP(+) + H(+)</text>
        <dbReference type="Rhea" id="RHEA:18629"/>
        <dbReference type="ChEBI" id="CHEBI:15378"/>
        <dbReference type="ChEBI" id="CHEBI:30616"/>
        <dbReference type="ChEBI" id="CHEBI:57540"/>
        <dbReference type="ChEBI" id="CHEBI:58349"/>
        <dbReference type="ChEBI" id="CHEBI:456216"/>
        <dbReference type="EC" id="2.7.1.23"/>
    </reaction>
</comment>
<dbReference type="GO" id="GO:0005737">
    <property type="term" value="C:cytoplasm"/>
    <property type="evidence" value="ECO:0007669"/>
    <property type="project" value="UniProtKB-SubCell"/>
</dbReference>